<protein>
    <submittedName>
        <fullName evidence="1">Uncharacterized protein</fullName>
    </submittedName>
</protein>
<evidence type="ECO:0000313" key="2">
    <source>
        <dbReference type="Proteomes" id="UP000265663"/>
    </source>
</evidence>
<dbReference type="Proteomes" id="UP000265663">
    <property type="component" value="Unassembled WGS sequence"/>
</dbReference>
<gene>
    <name evidence="1" type="ORF">GMOD_00005965</name>
</gene>
<keyword evidence="2" id="KW-1185">Reference proteome</keyword>
<organism evidence="1 2">
    <name type="scientific">Pyrenophora seminiperda CCB06</name>
    <dbReference type="NCBI Taxonomy" id="1302712"/>
    <lineage>
        <taxon>Eukaryota</taxon>
        <taxon>Fungi</taxon>
        <taxon>Dikarya</taxon>
        <taxon>Ascomycota</taxon>
        <taxon>Pezizomycotina</taxon>
        <taxon>Dothideomycetes</taxon>
        <taxon>Pleosporomycetidae</taxon>
        <taxon>Pleosporales</taxon>
        <taxon>Pleosporineae</taxon>
        <taxon>Pleosporaceae</taxon>
        <taxon>Pyrenophora</taxon>
    </lineage>
</organism>
<reference evidence="1 2" key="1">
    <citation type="journal article" date="2014" name="PLoS ONE">
        <title>De novo Genome Assembly of the Fungal Plant Pathogen Pyrenophora semeniperda.</title>
        <authorList>
            <person name="Soliai M.M."/>
            <person name="Meyer S.E."/>
            <person name="Udall J.A."/>
            <person name="Elzinga D.E."/>
            <person name="Hermansen R.A."/>
            <person name="Bodily P.M."/>
            <person name="Hart A.A."/>
            <person name="Coleman C.E."/>
        </authorList>
    </citation>
    <scope>NUCLEOTIDE SEQUENCE [LARGE SCALE GENOMIC DNA]</scope>
    <source>
        <strain evidence="1 2">CCB06</strain>
        <tissue evidence="1">Mycelium</tissue>
    </source>
</reference>
<name>A0A3M7MAJ6_9PLEO</name>
<dbReference type="EMBL" id="KE747826">
    <property type="protein sequence ID" value="RMZ71410.1"/>
    <property type="molecule type" value="Genomic_DNA"/>
</dbReference>
<evidence type="ECO:0000313" key="1">
    <source>
        <dbReference type="EMBL" id="RMZ71410.1"/>
    </source>
</evidence>
<dbReference type="AlphaFoldDB" id="A0A3M7MAJ6"/>
<sequence>MVSVARLSAFPAAGFPASDDLLITTHDL</sequence>
<proteinExistence type="predicted"/>
<accession>A0A3M7MAJ6</accession>